<proteinExistence type="predicted"/>
<name>A0A8S5SDK1_9CAUD</name>
<sequence>MYYVNGKQVKEMLMKGNDGFLHRTLYGYLSNNRKFYSKDTSYESPLVDVHVYYEGERLLTSPQFIKRSELSSTTITVQSTFQYNLKVSNPSASGVTDFSGTKGKRPTFKLDPTVIGTKSSANVYLLKAPESSDWVDTGSYSIIFDDYSFSSIPTSALHKDCSFEQAGVLVREDSNNYNLCYVAGLAILPAPGHETFAYISLNLINPPEISFSGSQSLVHFGYLPKDTAEAMGFTAEENPNGESKEATDYYGWGCWADNEQWFWSDDELREIFSVGAGTISQMFLDTFIENSTLSYNDTWHWGVYDLDVSNLGGSASFINNPVFSDGWIFDHNDTQMFSDIISLQNTTLADVLNANFSSPQGTITMIIPYSQQSTNSVGTMGEFWGELESGSVLTTDIFNCAQQFFNVDTNTKPLPTDNLVTGTFETSISSTNGYLYCCSNFGTSDMLTATASNVATFNVGTDTSIVYLGARNKNATLSLNFSDSSVSSNLIEMFNSERFSYYKLLPFITGQDDGAISTDGTIGLEISE</sequence>
<accession>A0A8S5SDK1</accession>
<protein>
    <submittedName>
        <fullName evidence="1">Uncharacterized protein</fullName>
    </submittedName>
</protein>
<evidence type="ECO:0000313" key="1">
    <source>
        <dbReference type="EMBL" id="DAF49016.1"/>
    </source>
</evidence>
<organism evidence="1">
    <name type="scientific">Siphoviridae sp. ctnpt50</name>
    <dbReference type="NCBI Taxonomy" id="2827941"/>
    <lineage>
        <taxon>Viruses</taxon>
        <taxon>Duplodnaviria</taxon>
        <taxon>Heunggongvirae</taxon>
        <taxon>Uroviricota</taxon>
        <taxon>Caudoviricetes</taxon>
    </lineage>
</organism>
<reference evidence="1" key="1">
    <citation type="journal article" date="2021" name="Proc. Natl. Acad. Sci. U.S.A.">
        <title>A Catalog of Tens of Thousands of Viruses from Human Metagenomes Reveals Hidden Associations with Chronic Diseases.</title>
        <authorList>
            <person name="Tisza M.J."/>
            <person name="Buck C.B."/>
        </authorList>
    </citation>
    <scope>NUCLEOTIDE SEQUENCE</scope>
    <source>
        <strain evidence="1">Ctnpt50</strain>
    </source>
</reference>
<dbReference type="EMBL" id="BK032577">
    <property type="protein sequence ID" value="DAF49016.1"/>
    <property type="molecule type" value="Genomic_DNA"/>
</dbReference>